<evidence type="ECO:0000256" key="1">
    <source>
        <dbReference type="ARBA" id="ARBA00022845"/>
    </source>
</evidence>
<dbReference type="Proteomes" id="UP001303373">
    <property type="component" value="Chromosome 3"/>
</dbReference>
<keyword evidence="1" id="KW-0810">Translation regulation</keyword>
<dbReference type="GO" id="GO:0004518">
    <property type="term" value="F:nuclease activity"/>
    <property type="evidence" value="ECO:0007669"/>
    <property type="project" value="InterPro"/>
</dbReference>
<dbReference type="PANTHER" id="PTHR11081">
    <property type="entry name" value="FLAP ENDONUCLEASE FAMILY MEMBER"/>
    <property type="match status" value="1"/>
</dbReference>
<dbReference type="InterPro" id="IPR022039">
    <property type="entry name" value="MKT1_C"/>
</dbReference>
<sequence length="735" mass="81624">MTTAAFRDWARAEALETWGELDEFAGTCLAIDAEEYLNSVLTAAATSEPLLPALGGLPFALEQHIDYDLKRFRDANVEPLFIFNGIELAVKDSSFQIRESQKTARILDDAWNIYDQGRGEEAVVAFGKAGTYKTRHIIRWLQAHLHREGIFTQVAPYNAAAQMVSLLENDDDKTRVDGVCGSASLLVFGADQVITHFDWEAKRVYWVQLDTCLEKLRLQPDQFNDLMLLSGTSILPPIPEIDVDTPISKIVAARNLMSRANMSGYTACQQAHAEDYLLAYQKAIFAIKHAVSMNSKGMVQTKDGKNIPLDGHEFLGQKLPEEIYLYISRGMVGPQVLNGRTKSQILETSPLDGGSSQAYRDLIRQKLNPIRVQTLALLSQPLHRWYSRTDVTLTCWFDTEKKSLGVPDATNSEPSASADTWHVQEAGIVGGEGDDFCTSPIEFSINMLADETVAKKTVTPKKSTTVLKTKKEILSNTMWRFLHDRGYINPDHTLSAWGKAVKAGLDQARKSGYPHDGKLANEAEEAILMAFELLRLDALNAKQMFSSPPYSGAPARGSDVDKANTLLISRIACLATLKHKSIGYTGPLSRHLLAYHQMAAAVRNSLRDLLEVHANNMELSGAVDRKLLPQDMTNVSASYPFTREPDLALALAVKCYLDEQSQEPPSGENVMKWFEHANDVLKDLDKAWKLFSAVNAGIQGADSSIVNNETRKMFKNADEWLQRKRKTVPTTNGTA</sequence>
<evidence type="ECO:0000259" key="4">
    <source>
        <dbReference type="Pfam" id="PF12246"/>
    </source>
</evidence>
<keyword evidence="7" id="KW-1185">Reference proteome</keyword>
<dbReference type="InterPro" id="IPR029060">
    <property type="entry name" value="PIN-like_dom_sf"/>
</dbReference>
<evidence type="ECO:0000256" key="2">
    <source>
        <dbReference type="ARBA" id="ARBA00024023"/>
    </source>
</evidence>
<dbReference type="Pfam" id="PF12246">
    <property type="entry name" value="MKT1_C"/>
    <property type="match status" value="1"/>
</dbReference>
<evidence type="ECO:0000313" key="7">
    <source>
        <dbReference type="Proteomes" id="UP001303373"/>
    </source>
</evidence>
<dbReference type="Pfam" id="PF00752">
    <property type="entry name" value="XPG_N"/>
    <property type="match status" value="1"/>
</dbReference>
<dbReference type="SUPFAM" id="SSF88723">
    <property type="entry name" value="PIN domain-like"/>
    <property type="match status" value="1"/>
</dbReference>
<dbReference type="CDD" id="cd09858">
    <property type="entry name" value="PIN_MKT1"/>
    <property type="match status" value="1"/>
</dbReference>
<evidence type="ECO:0000259" key="3">
    <source>
        <dbReference type="Pfam" id="PF00752"/>
    </source>
</evidence>
<evidence type="ECO:0000259" key="5">
    <source>
        <dbReference type="Pfam" id="PF12247"/>
    </source>
</evidence>
<evidence type="ECO:0000313" key="6">
    <source>
        <dbReference type="EMBL" id="WPG99822.1"/>
    </source>
</evidence>
<protein>
    <submittedName>
        <fullName evidence="6">Xpg i-region protein</fullName>
    </submittedName>
</protein>
<dbReference type="GO" id="GO:0003730">
    <property type="term" value="F:mRNA 3'-UTR binding"/>
    <property type="evidence" value="ECO:0007669"/>
    <property type="project" value="TreeGrafter"/>
</dbReference>
<dbReference type="InterPro" id="IPR006084">
    <property type="entry name" value="XPG/Rad2"/>
</dbReference>
<dbReference type="PANTHER" id="PTHR11081:SF32">
    <property type="entry name" value="POST-TRANSCRIPTIONAL REGULATOR MKT1"/>
    <property type="match status" value="1"/>
</dbReference>
<dbReference type="GO" id="GO:0006417">
    <property type="term" value="P:regulation of translation"/>
    <property type="evidence" value="ECO:0007669"/>
    <property type="project" value="UniProtKB-KW"/>
</dbReference>
<reference evidence="6 7" key="1">
    <citation type="submission" date="2023-11" db="EMBL/GenBank/DDBJ databases">
        <title>An acidophilic fungus is an integral part of prey digestion in a carnivorous sundew plant.</title>
        <authorList>
            <person name="Tsai I.J."/>
        </authorList>
    </citation>
    <scope>NUCLEOTIDE SEQUENCE [LARGE SCALE GENOMIC DNA]</scope>
    <source>
        <strain evidence="6">169a</strain>
    </source>
</reference>
<dbReference type="Gene3D" id="3.40.50.1010">
    <property type="entry name" value="5'-nuclease"/>
    <property type="match status" value="1"/>
</dbReference>
<dbReference type="InterPro" id="IPR006085">
    <property type="entry name" value="XPG_DNA_repair_N"/>
</dbReference>
<dbReference type="InterPro" id="IPR022040">
    <property type="entry name" value="MKT1_N"/>
</dbReference>
<dbReference type="Pfam" id="PF12247">
    <property type="entry name" value="MKT1_N"/>
    <property type="match status" value="1"/>
</dbReference>
<dbReference type="EMBL" id="CP138582">
    <property type="protein sequence ID" value="WPG99822.1"/>
    <property type="molecule type" value="Genomic_DNA"/>
</dbReference>
<organism evidence="6 7">
    <name type="scientific">Acrodontium crateriforme</name>
    <dbReference type="NCBI Taxonomy" id="150365"/>
    <lineage>
        <taxon>Eukaryota</taxon>
        <taxon>Fungi</taxon>
        <taxon>Dikarya</taxon>
        <taxon>Ascomycota</taxon>
        <taxon>Pezizomycotina</taxon>
        <taxon>Dothideomycetes</taxon>
        <taxon>Dothideomycetidae</taxon>
        <taxon>Mycosphaerellales</taxon>
        <taxon>Teratosphaeriaceae</taxon>
        <taxon>Acrodontium</taxon>
    </lineage>
</organism>
<dbReference type="AlphaFoldDB" id="A0AAQ3M1X6"/>
<gene>
    <name evidence="6" type="ORF">R9X50_00264100</name>
</gene>
<comment type="similarity">
    <text evidence="2">Belongs to the XPG/RAD2 endonuclease family.</text>
</comment>
<dbReference type="PRINTS" id="PR00853">
    <property type="entry name" value="XPGRADSUPER"/>
</dbReference>
<feature type="domain" description="Post-transcriptional regulator MKT1 N-terminal" evidence="5">
    <location>
        <begin position="308"/>
        <end position="397"/>
    </location>
</feature>
<feature type="domain" description="Post-transcriptional regulator MKT1 C-terminal" evidence="4">
    <location>
        <begin position="480"/>
        <end position="722"/>
    </location>
</feature>
<name>A0AAQ3M1X6_9PEZI</name>
<proteinExistence type="inferred from homology"/>
<accession>A0AAQ3M1X6</accession>
<feature type="domain" description="XPG N-terminal" evidence="3">
    <location>
        <begin position="18"/>
        <end position="102"/>
    </location>
</feature>